<reference evidence="1 2" key="1">
    <citation type="submission" date="2018-06" db="EMBL/GenBank/DDBJ databases">
        <title>A transcriptomic atlas of mushroom development highlights an independent origin of complex multicellularity.</title>
        <authorList>
            <consortium name="DOE Joint Genome Institute"/>
            <person name="Krizsan K."/>
            <person name="Almasi E."/>
            <person name="Merenyi Z."/>
            <person name="Sahu N."/>
            <person name="Viragh M."/>
            <person name="Koszo T."/>
            <person name="Mondo S."/>
            <person name="Kiss B."/>
            <person name="Balint B."/>
            <person name="Kues U."/>
            <person name="Barry K."/>
            <person name="Hegedus J.C."/>
            <person name="Henrissat B."/>
            <person name="Johnson J."/>
            <person name="Lipzen A."/>
            <person name="Ohm R."/>
            <person name="Nagy I."/>
            <person name="Pangilinan J."/>
            <person name="Yan J."/>
            <person name="Xiong Y."/>
            <person name="Grigoriev I.V."/>
            <person name="Hibbett D.S."/>
            <person name="Nagy L.G."/>
        </authorList>
    </citation>
    <scope>NUCLEOTIDE SEQUENCE [LARGE SCALE GENOMIC DNA]</scope>
    <source>
        <strain evidence="1 2">SZMC22713</strain>
    </source>
</reference>
<dbReference type="STRING" id="50990.A0A4Y7PSM5"/>
<evidence type="ECO:0000313" key="1">
    <source>
        <dbReference type="EMBL" id="TDL18413.1"/>
    </source>
</evidence>
<dbReference type="OrthoDB" id="391988at2759"/>
<dbReference type="Proteomes" id="UP000294933">
    <property type="component" value="Unassembled WGS sequence"/>
</dbReference>
<dbReference type="VEuPathDB" id="FungiDB:BD410DRAFT_900864"/>
<evidence type="ECO:0008006" key="3">
    <source>
        <dbReference type="Google" id="ProtNLM"/>
    </source>
</evidence>
<keyword evidence="2" id="KW-1185">Reference proteome</keyword>
<dbReference type="Gene3D" id="3.40.50.300">
    <property type="entry name" value="P-loop containing nucleotide triphosphate hydrolases"/>
    <property type="match status" value="1"/>
</dbReference>
<gene>
    <name evidence="1" type="ORF">BD410DRAFT_900864</name>
</gene>
<dbReference type="InterPro" id="IPR027417">
    <property type="entry name" value="P-loop_NTPase"/>
</dbReference>
<dbReference type="EMBL" id="ML170208">
    <property type="protein sequence ID" value="TDL18413.1"/>
    <property type="molecule type" value="Genomic_DNA"/>
</dbReference>
<accession>A0A4Y7PSM5</accession>
<name>A0A4Y7PSM5_9AGAM</name>
<dbReference type="AlphaFoldDB" id="A0A4Y7PSM5"/>
<sequence>MNQSLPSTAEELFDECPRFRILTLGKAGVGKTALIKNVFKVEKLLCSDKEPGKCNIRDEIHSSENTRFVLHDCQGFEPGETDKFNKVKGFIQQRAQEPEIKDQLHAIWLCIQIPNAGDRLIEPGAVEFLKLPFGDVPVIVVFTHYDKIYKETLDKLGSSKLGTLEENQRTILVEQETEKYFRAEYADLLKQLGHSPKTLGWIKVSTRDDYQHTLNDLVQTTYKLIPNGAAESIRVALATAQRVDVDLKVVNTTRVGTSMKGYWHGLASSIPFTKKLIRECLDLIHKDIVKIWNFSDPGMILEDGDLKFMTLGLVQNLANPGTTNPDSGYLLAEGINFSRKLGDWYSGVYTNTPSTLRRLMGYIVDVTIVLEQLFWDKAAQPQKSTVSADDVEKVFGLYADSKEFVEQVHGEIQSYVDSMNLIDTSHPDSTHEEVERLIRAHRRNLTGAKKPAESPHVG</sequence>
<organism evidence="1 2">
    <name type="scientific">Rickenella mellea</name>
    <dbReference type="NCBI Taxonomy" id="50990"/>
    <lineage>
        <taxon>Eukaryota</taxon>
        <taxon>Fungi</taxon>
        <taxon>Dikarya</taxon>
        <taxon>Basidiomycota</taxon>
        <taxon>Agaricomycotina</taxon>
        <taxon>Agaricomycetes</taxon>
        <taxon>Hymenochaetales</taxon>
        <taxon>Rickenellaceae</taxon>
        <taxon>Rickenella</taxon>
    </lineage>
</organism>
<dbReference type="SUPFAM" id="SSF52540">
    <property type="entry name" value="P-loop containing nucleoside triphosphate hydrolases"/>
    <property type="match status" value="1"/>
</dbReference>
<protein>
    <recommendedName>
        <fullName evidence="3">G domain-containing protein</fullName>
    </recommendedName>
</protein>
<evidence type="ECO:0000313" key="2">
    <source>
        <dbReference type="Proteomes" id="UP000294933"/>
    </source>
</evidence>
<proteinExistence type="predicted"/>